<comment type="pathway">
    <text evidence="2 13">Bacterial outer membrane biogenesis; LPS core biosynthesis.</text>
</comment>
<keyword evidence="6" id="KW-0472">Membrane</keyword>
<dbReference type="GO" id="GO:0009244">
    <property type="term" value="P:lipopolysaccharide core region biosynthetic process"/>
    <property type="evidence" value="ECO:0007669"/>
    <property type="project" value="UniProtKB-UniRule"/>
</dbReference>
<evidence type="ECO:0000256" key="7">
    <source>
        <dbReference type="ARBA" id="ARBA00022679"/>
    </source>
</evidence>
<dbReference type="FunFam" id="3.40.50.2000:FF:000032">
    <property type="entry name" value="3-deoxy-D-manno-octulosonic acid transferase"/>
    <property type="match status" value="1"/>
</dbReference>
<dbReference type="UniPathway" id="UPA00958"/>
<evidence type="ECO:0000256" key="6">
    <source>
        <dbReference type="ARBA" id="ARBA00022519"/>
    </source>
</evidence>
<evidence type="ECO:0000256" key="8">
    <source>
        <dbReference type="ARBA" id="ARBA00022968"/>
    </source>
</evidence>
<protein>
    <recommendedName>
        <fullName evidence="5 13">3-deoxy-D-manno-octulosonic acid transferase</fullName>
        <shortName evidence="13">Kdo transferase</shortName>
        <ecNumber evidence="4 13">2.4.99.12</ecNumber>
    </recommendedName>
    <alternativeName>
        <fullName evidence="9 13">Lipid IV(A) 3-deoxy-D-manno-octulosonic acid transferase</fullName>
    </alternativeName>
</protein>
<dbReference type="Gene3D" id="3.40.50.2000">
    <property type="entry name" value="Glycogen Phosphorylase B"/>
    <property type="match status" value="1"/>
</dbReference>
<evidence type="ECO:0000256" key="5">
    <source>
        <dbReference type="ARBA" id="ARBA00019077"/>
    </source>
</evidence>
<dbReference type="FunFam" id="3.40.50.11720:FF:000001">
    <property type="entry name" value="3-deoxy-D-manno-octulosonic acid transferase"/>
    <property type="match status" value="1"/>
</dbReference>
<feature type="domain" description="3-deoxy-D-manno-octulosonic-acid transferase N-terminal" evidence="15">
    <location>
        <begin position="35"/>
        <end position="210"/>
    </location>
</feature>
<dbReference type="Proteomes" id="UP000036426">
    <property type="component" value="Unassembled WGS sequence"/>
</dbReference>
<dbReference type="GO" id="GO:0005886">
    <property type="term" value="C:plasma membrane"/>
    <property type="evidence" value="ECO:0007669"/>
    <property type="project" value="UniProtKB-SubCell"/>
</dbReference>
<keyword evidence="13" id="KW-1003">Cell membrane</keyword>
<name>A0A0J1GJM6_9GAMM</name>
<sequence>MITRILYTVLLSLLSPLLLFGLYRKKVGKPPFGPRWKEHFGITPPCTGQHPIWIHAVSVGEAIAVIPVIKALKAQSPHQAIVVTTTTSTGAEQIAKLGDLVEHRYMPIDFAWCVRGFLQHIQPSALLIMETELWPNTLATVHQRGIPVIVMNARLSARSAARYARFQPFFKLIAQHVDHLLCLHQDDAHRFEQLGIPASHLTVTGSVKFDLHIEPQLHTQSAQLRQALGAERPIWIAASTHKGEDEQVLQAFERVKAKHPTSLLIIVPRHPERFDQVEQLCQQYGHCVRRTSGAPVEASTSIYLADTMGEMLLLLGAADITFMGGSLLGERVGGHNMLEPAALGKPTLTGPSFYNFTDITQQLADAGALTVCQDADALADTLTALLADPAQQKQMGQAALHVVAHNQGAVAKTLDVLAQQLSSPHQTD</sequence>
<evidence type="ECO:0000313" key="16">
    <source>
        <dbReference type="EMBL" id="KLU99678.1"/>
    </source>
</evidence>
<evidence type="ECO:0000259" key="15">
    <source>
        <dbReference type="Pfam" id="PF04413"/>
    </source>
</evidence>
<evidence type="ECO:0000256" key="13">
    <source>
        <dbReference type="RuleBase" id="RU365103"/>
    </source>
</evidence>
<keyword evidence="8" id="KW-0812">Transmembrane</keyword>
<evidence type="ECO:0000256" key="10">
    <source>
        <dbReference type="ARBA" id="ARBA00049183"/>
    </source>
</evidence>
<keyword evidence="8" id="KW-0735">Signal-anchor</keyword>
<evidence type="ECO:0000313" key="17">
    <source>
        <dbReference type="Proteomes" id="UP000036426"/>
    </source>
</evidence>
<dbReference type="RefSeq" id="WP_047875536.1">
    <property type="nucleotide sequence ID" value="NZ_BMYC01000005.1"/>
</dbReference>
<keyword evidence="7 13" id="KW-0808">Transferase</keyword>
<evidence type="ECO:0000256" key="3">
    <source>
        <dbReference type="ARBA" id="ARBA00006380"/>
    </source>
</evidence>
<feature type="active site" description="Proton acceptor" evidence="11">
    <location>
        <position position="61"/>
    </location>
</feature>
<evidence type="ECO:0000256" key="4">
    <source>
        <dbReference type="ARBA" id="ARBA00012621"/>
    </source>
</evidence>
<comment type="similarity">
    <text evidence="3">Belongs to the glycosyltransferase group 1 family. Glycosyltransferase 30 subfamily.</text>
</comment>
<dbReference type="InterPro" id="IPR038107">
    <property type="entry name" value="Glycos_transf_N_sf"/>
</dbReference>
<feature type="domain" description="Glycosyl transferase family 1" evidence="14">
    <location>
        <begin position="246"/>
        <end position="399"/>
    </location>
</feature>
<comment type="function">
    <text evidence="13">Involved in lipopolysaccharide (LPS) biosynthesis. Catalyzes the transfer of 3-deoxy-D-manno-octulosonate (Kdo) residue(s) from CMP-Kdo to lipid IV(A), the tetraacyldisaccharide-1,4'-bisphosphate precursor of lipid A.</text>
</comment>
<feature type="site" description="Transition state stabilizer" evidence="12">
    <location>
        <position position="208"/>
    </location>
</feature>
<reference evidence="16 17" key="1">
    <citation type="submission" date="2015-05" db="EMBL/GenBank/DDBJ databases">
        <title>Photobacterium galathea sp. nov.</title>
        <authorList>
            <person name="Machado H."/>
            <person name="Gram L."/>
        </authorList>
    </citation>
    <scope>NUCLEOTIDE SEQUENCE [LARGE SCALE GENOMIC DNA]</scope>
    <source>
        <strain evidence="16 17">DSM 25995</strain>
    </source>
</reference>
<keyword evidence="13" id="KW-0448">Lipopolysaccharide biosynthesis</keyword>
<dbReference type="OrthoDB" id="9789797at2"/>
<evidence type="ECO:0000256" key="11">
    <source>
        <dbReference type="PIRSR" id="PIRSR639901-1"/>
    </source>
</evidence>
<accession>A0A0J1GJM6</accession>
<gene>
    <name evidence="16" type="ORF">ABT58_16475</name>
</gene>
<feature type="site" description="Transition state stabilizer" evidence="12">
    <location>
        <position position="130"/>
    </location>
</feature>
<comment type="caution">
    <text evidence="16">The sequence shown here is derived from an EMBL/GenBank/DDBJ whole genome shotgun (WGS) entry which is preliminary data.</text>
</comment>
<dbReference type="InterPro" id="IPR001296">
    <property type="entry name" value="Glyco_trans_1"/>
</dbReference>
<dbReference type="Pfam" id="PF04413">
    <property type="entry name" value="Glycos_transf_N"/>
    <property type="match status" value="1"/>
</dbReference>
<dbReference type="EC" id="2.4.99.12" evidence="4 13"/>
<evidence type="ECO:0000259" key="14">
    <source>
        <dbReference type="Pfam" id="PF00534"/>
    </source>
</evidence>
<evidence type="ECO:0000256" key="2">
    <source>
        <dbReference type="ARBA" id="ARBA00004713"/>
    </source>
</evidence>
<dbReference type="PANTHER" id="PTHR42755:SF1">
    <property type="entry name" value="3-DEOXY-D-MANNO-OCTULOSONIC ACID TRANSFERASE, MITOCHONDRIAL-RELATED"/>
    <property type="match status" value="1"/>
</dbReference>
<evidence type="ECO:0000256" key="12">
    <source>
        <dbReference type="PIRSR" id="PIRSR639901-2"/>
    </source>
</evidence>
<dbReference type="Gene3D" id="3.40.50.11720">
    <property type="entry name" value="3-Deoxy-D-manno-octulosonic-acid transferase, N-terminal domain"/>
    <property type="match status" value="1"/>
</dbReference>
<dbReference type="GO" id="GO:0043842">
    <property type="term" value="F:Kdo transferase activity"/>
    <property type="evidence" value="ECO:0007669"/>
    <property type="project" value="UniProtKB-EC"/>
</dbReference>
<dbReference type="InterPro" id="IPR007507">
    <property type="entry name" value="Glycos_transf_N"/>
</dbReference>
<dbReference type="SUPFAM" id="SSF53756">
    <property type="entry name" value="UDP-Glycosyltransferase/glycogen phosphorylase"/>
    <property type="match status" value="1"/>
</dbReference>
<dbReference type="Pfam" id="PF00534">
    <property type="entry name" value="Glycos_transf_1"/>
    <property type="match status" value="1"/>
</dbReference>
<comment type="subcellular location">
    <subcellularLocation>
        <location evidence="1">Cell inner membrane</location>
        <topology evidence="1">Single-pass membrane protein</topology>
        <orientation evidence="1">Cytoplasmic side</orientation>
    </subcellularLocation>
    <subcellularLocation>
        <location evidence="13">Cell membrane</location>
    </subcellularLocation>
</comment>
<keyword evidence="17" id="KW-1185">Reference proteome</keyword>
<dbReference type="InterPro" id="IPR039901">
    <property type="entry name" value="Kdotransferase"/>
</dbReference>
<keyword evidence="6" id="KW-0997">Cell inner membrane</keyword>
<comment type="catalytic activity">
    <reaction evidence="10 13">
        <text>lipid IVA (E. coli) + CMP-3-deoxy-beta-D-manno-octulosonate = alpha-Kdo-(2-&gt;6)-lipid IVA (E. coli) + CMP + H(+)</text>
        <dbReference type="Rhea" id="RHEA:28066"/>
        <dbReference type="ChEBI" id="CHEBI:15378"/>
        <dbReference type="ChEBI" id="CHEBI:58603"/>
        <dbReference type="ChEBI" id="CHEBI:60364"/>
        <dbReference type="ChEBI" id="CHEBI:60377"/>
        <dbReference type="ChEBI" id="CHEBI:85987"/>
        <dbReference type="EC" id="2.4.99.12"/>
    </reaction>
</comment>
<evidence type="ECO:0000256" key="1">
    <source>
        <dbReference type="ARBA" id="ARBA00004388"/>
    </source>
</evidence>
<dbReference type="EMBL" id="LDOV01000029">
    <property type="protein sequence ID" value="KLU99678.1"/>
    <property type="molecule type" value="Genomic_DNA"/>
</dbReference>
<dbReference type="PANTHER" id="PTHR42755">
    <property type="entry name" value="3-DEOXY-MANNO-OCTULOSONATE CYTIDYLYLTRANSFERASE"/>
    <property type="match status" value="1"/>
</dbReference>
<dbReference type="PATRIC" id="fig|754436.4.peg.3492"/>
<organism evidence="16 17">
    <name type="scientific">Photobacterium aphoticum</name>
    <dbReference type="NCBI Taxonomy" id="754436"/>
    <lineage>
        <taxon>Bacteria</taxon>
        <taxon>Pseudomonadati</taxon>
        <taxon>Pseudomonadota</taxon>
        <taxon>Gammaproteobacteria</taxon>
        <taxon>Vibrionales</taxon>
        <taxon>Vibrionaceae</taxon>
        <taxon>Photobacterium</taxon>
    </lineage>
</organism>
<evidence type="ECO:0000256" key="9">
    <source>
        <dbReference type="ARBA" id="ARBA00031445"/>
    </source>
</evidence>
<dbReference type="AlphaFoldDB" id="A0A0J1GJM6"/>
<dbReference type="NCBIfam" id="NF004388">
    <property type="entry name" value="PRK05749.1-4"/>
    <property type="match status" value="1"/>
</dbReference>
<proteinExistence type="inferred from homology"/>
<dbReference type="GO" id="GO:0009245">
    <property type="term" value="P:lipid A biosynthetic process"/>
    <property type="evidence" value="ECO:0007669"/>
    <property type="project" value="TreeGrafter"/>
</dbReference>